<organism evidence="1 2">
    <name type="scientific">Chitinophaga caeni</name>
    <dbReference type="NCBI Taxonomy" id="2029983"/>
    <lineage>
        <taxon>Bacteria</taxon>
        <taxon>Pseudomonadati</taxon>
        <taxon>Bacteroidota</taxon>
        <taxon>Chitinophagia</taxon>
        <taxon>Chitinophagales</taxon>
        <taxon>Chitinophagaceae</taxon>
        <taxon>Chitinophaga</taxon>
    </lineage>
</organism>
<proteinExistence type="predicted"/>
<reference evidence="1 2" key="1">
    <citation type="submission" date="2017-10" db="EMBL/GenBank/DDBJ databases">
        <title>Paenichitinophaga pekingensis gen. nov., sp. nov., isolated from activated sludge.</title>
        <authorList>
            <person name="Jin D."/>
            <person name="Kong X."/>
            <person name="Deng Y."/>
            <person name="Bai Z."/>
        </authorList>
    </citation>
    <scope>NUCLEOTIDE SEQUENCE [LARGE SCALE GENOMIC DNA]</scope>
    <source>
        <strain evidence="1 2">13</strain>
    </source>
</reference>
<evidence type="ECO:0000313" key="1">
    <source>
        <dbReference type="EMBL" id="ATL47514.1"/>
    </source>
</evidence>
<dbReference type="Proteomes" id="UP000220133">
    <property type="component" value="Chromosome"/>
</dbReference>
<sequence>MGKEKNVLIMCVKLVLQFIHPLNMMKALKLGSASTITNGVMVRGHKLIGNIHPGHVTSVIN</sequence>
<dbReference type="KEGG" id="cbae:COR50_10225"/>
<keyword evidence="2" id="KW-1185">Reference proteome</keyword>
<protein>
    <submittedName>
        <fullName evidence="1">Uncharacterized protein</fullName>
    </submittedName>
</protein>
<gene>
    <name evidence="1" type="ORF">COR50_10225</name>
</gene>
<dbReference type="EMBL" id="CP023777">
    <property type="protein sequence ID" value="ATL47514.1"/>
    <property type="molecule type" value="Genomic_DNA"/>
</dbReference>
<evidence type="ECO:0000313" key="2">
    <source>
        <dbReference type="Proteomes" id="UP000220133"/>
    </source>
</evidence>
<accession>A0A291QUI6</accession>
<name>A0A291QUI6_9BACT</name>
<dbReference type="AlphaFoldDB" id="A0A291QUI6"/>